<feature type="signal peptide" evidence="1">
    <location>
        <begin position="1"/>
        <end position="21"/>
    </location>
</feature>
<comment type="caution">
    <text evidence="2">The sequence shown here is derived from an EMBL/GenBank/DDBJ whole genome shotgun (WGS) entry which is preliminary data.</text>
</comment>
<proteinExistence type="predicted"/>
<name>A0A397VMQ7_9GLOM</name>
<dbReference type="InterPro" id="IPR009003">
    <property type="entry name" value="Peptidase_S1_PA"/>
</dbReference>
<protein>
    <recommendedName>
        <fullName evidence="4">Peptidase S1 domain-containing protein</fullName>
    </recommendedName>
</protein>
<accession>A0A397VMQ7</accession>
<evidence type="ECO:0000313" key="2">
    <source>
        <dbReference type="EMBL" id="RIB22587.1"/>
    </source>
</evidence>
<evidence type="ECO:0000313" key="3">
    <source>
        <dbReference type="Proteomes" id="UP000266673"/>
    </source>
</evidence>
<dbReference type="Proteomes" id="UP000266673">
    <property type="component" value="Unassembled WGS sequence"/>
</dbReference>
<evidence type="ECO:0008006" key="4">
    <source>
        <dbReference type="Google" id="ProtNLM"/>
    </source>
</evidence>
<dbReference type="GO" id="GO:0004252">
    <property type="term" value="F:serine-type endopeptidase activity"/>
    <property type="evidence" value="ECO:0007669"/>
    <property type="project" value="InterPro"/>
</dbReference>
<organism evidence="2 3">
    <name type="scientific">Gigaspora rosea</name>
    <dbReference type="NCBI Taxonomy" id="44941"/>
    <lineage>
        <taxon>Eukaryota</taxon>
        <taxon>Fungi</taxon>
        <taxon>Fungi incertae sedis</taxon>
        <taxon>Mucoromycota</taxon>
        <taxon>Glomeromycotina</taxon>
        <taxon>Glomeromycetes</taxon>
        <taxon>Diversisporales</taxon>
        <taxon>Gigasporaceae</taxon>
        <taxon>Gigaspora</taxon>
    </lineage>
</organism>
<dbReference type="AlphaFoldDB" id="A0A397VMQ7"/>
<dbReference type="PROSITE" id="PS00134">
    <property type="entry name" value="TRYPSIN_HIS"/>
    <property type="match status" value="1"/>
</dbReference>
<gene>
    <name evidence="2" type="ORF">C2G38_2075187</name>
</gene>
<dbReference type="InterPro" id="IPR043504">
    <property type="entry name" value="Peptidase_S1_PA_chymotrypsin"/>
</dbReference>
<dbReference type="GO" id="GO:0006508">
    <property type="term" value="P:proteolysis"/>
    <property type="evidence" value="ECO:0007669"/>
    <property type="project" value="InterPro"/>
</dbReference>
<reference evidence="2 3" key="1">
    <citation type="submission" date="2018-06" db="EMBL/GenBank/DDBJ databases">
        <title>Comparative genomics reveals the genomic features of Rhizophagus irregularis, R. cerebriforme, R. diaphanum and Gigaspora rosea, and their symbiotic lifestyle signature.</title>
        <authorList>
            <person name="Morin E."/>
            <person name="San Clemente H."/>
            <person name="Chen E.C.H."/>
            <person name="De La Providencia I."/>
            <person name="Hainaut M."/>
            <person name="Kuo A."/>
            <person name="Kohler A."/>
            <person name="Murat C."/>
            <person name="Tang N."/>
            <person name="Roy S."/>
            <person name="Loubradou J."/>
            <person name="Henrissat B."/>
            <person name="Grigoriev I.V."/>
            <person name="Corradi N."/>
            <person name="Roux C."/>
            <person name="Martin F.M."/>
        </authorList>
    </citation>
    <scope>NUCLEOTIDE SEQUENCE [LARGE SCALE GENOMIC DNA]</scope>
    <source>
        <strain evidence="2 3">DAOM 194757</strain>
    </source>
</reference>
<dbReference type="InterPro" id="IPR018114">
    <property type="entry name" value="TRYPSIN_HIS"/>
</dbReference>
<evidence type="ECO:0000256" key="1">
    <source>
        <dbReference type="SAM" id="SignalP"/>
    </source>
</evidence>
<keyword evidence="1" id="KW-0732">Signal</keyword>
<sequence length="298" mass="32885">MNKKSSLYLALIAMIVIPSIASVISQRNNISNTLVFRTSQRIKGTSRFNKRNKGNKARGENKLYSQNAIISPFNSVVDPNHNYPIGLILYADGNQEVSCTASVINTANGNIGLTAAHCLFDDNSGEPYDQKFLSFSPGYDNGTNGPLGAISVVAIAVPYVDPENNDYALVRFEFDDPNGEYATLQEYTGALGWRFDIGDYEQTSVFGYPEDGGMEGCVRDGRHLCKWQYRISGITHAINNIDFGEGACGGPFITQYEAETNLGYVYAIYSDYIVASNVSFGDIWDEDNFFDLLLRVTP</sequence>
<dbReference type="Gene3D" id="2.40.10.10">
    <property type="entry name" value="Trypsin-like serine proteases"/>
    <property type="match status" value="1"/>
</dbReference>
<feature type="chain" id="PRO_5017421764" description="Peptidase S1 domain-containing protein" evidence="1">
    <location>
        <begin position="22"/>
        <end position="298"/>
    </location>
</feature>
<keyword evidence="3" id="KW-1185">Reference proteome</keyword>
<dbReference type="EMBL" id="QKWP01000302">
    <property type="protein sequence ID" value="RIB22587.1"/>
    <property type="molecule type" value="Genomic_DNA"/>
</dbReference>
<dbReference type="OrthoDB" id="9985147at2759"/>
<dbReference type="SUPFAM" id="SSF50494">
    <property type="entry name" value="Trypsin-like serine proteases"/>
    <property type="match status" value="1"/>
</dbReference>